<evidence type="ECO:0000256" key="3">
    <source>
        <dbReference type="ARBA" id="ARBA00022989"/>
    </source>
</evidence>
<organism evidence="7">
    <name type="scientific">marine metagenome</name>
    <dbReference type="NCBI Taxonomy" id="408172"/>
    <lineage>
        <taxon>unclassified sequences</taxon>
        <taxon>metagenomes</taxon>
        <taxon>ecological metagenomes</taxon>
    </lineage>
</organism>
<evidence type="ECO:0000259" key="6">
    <source>
        <dbReference type="Pfam" id="PF06803"/>
    </source>
</evidence>
<evidence type="ECO:0000256" key="4">
    <source>
        <dbReference type="ARBA" id="ARBA00023136"/>
    </source>
</evidence>
<sequence length="113" mass="12851">MNRLPALFLRLMLDKRVPLKLKILPLLAIAYLLLPWDFLPDLMPLIGWIDDVVVVIISLGIFFVFGPLSILTRNIAQSPDLDNEQPADGEVVEGKYRIIEDGNDITEHRDDTK</sequence>
<keyword evidence="3 5" id="KW-1133">Transmembrane helix</keyword>
<comment type="subcellular location">
    <subcellularLocation>
        <location evidence="1">Endomembrane system</location>
        <topology evidence="1">Multi-pass membrane protein</topology>
    </subcellularLocation>
</comment>
<evidence type="ECO:0000256" key="5">
    <source>
        <dbReference type="SAM" id="Phobius"/>
    </source>
</evidence>
<feature type="domain" description="DUF1232" evidence="6">
    <location>
        <begin position="22"/>
        <end position="56"/>
    </location>
</feature>
<feature type="transmembrane region" description="Helical" evidence="5">
    <location>
        <begin position="45"/>
        <end position="65"/>
    </location>
</feature>
<feature type="transmembrane region" description="Helical" evidence="5">
    <location>
        <begin position="21"/>
        <end position="39"/>
    </location>
</feature>
<accession>A0A381YCB2</accession>
<evidence type="ECO:0000256" key="2">
    <source>
        <dbReference type="ARBA" id="ARBA00022692"/>
    </source>
</evidence>
<dbReference type="GO" id="GO:0012505">
    <property type="term" value="C:endomembrane system"/>
    <property type="evidence" value="ECO:0007669"/>
    <property type="project" value="UniProtKB-SubCell"/>
</dbReference>
<gene>
    <name evidence="7" type="ORF">METZ01_LOCUS127488</name>
</gene>
<dbReference type="EMBL" id="UINC01017884">
    <property type="protein sequence ID" value="SVA74634.1"/>
    <property type="molecule type" value="Genomic_DNA"/>
</dbReference>
<reference evidence="7" key="1">
    <citation type="submission" date="2018-05" db="EMBL/GenBank/DDBJ databases">
        <authorList>
            <person name="Lanie J.A."/>
            <person name="Ng W.-L."/>
            <person name="Kazmierczak K.M."/>
            <person name="Andrzejewski T.M."/>
            <person name="Davidsen T.M."/>
            <person name="Wayne K.J."/>
            <person name="Tettelin H."/>
            <person name="Glass J.I."/>
            <person name="Rusch D."/>
            <person name="Podicherti R."/>
            <person name="Tsui H.-C.T."/>
            <person name="Winkler M.E."/>
        </authorList>
    </citation>
    <scope>NUCLEOTIDE SEQUENCE</scope>
</reference>
<keyword evidence="2 5" id="KW-0812">Transmembrane</keyword>
<dbReference type="Pfam" id="PF06803">
    <property type="entry name" value="DUF1232"/>
    <property type="match status" value="1"/>
</dbReference>
<dbReference type="AlphaFoldDB" id="A0A381YCB2"/>
<proteinExistence type="predicted"/>
<dbReference type="InterPro" id="IPR010652">
    <property type="entry name" value="DUF1232"/>
</dbReference>
<name>A0A381YCB2_9ZZZZ</name>
<evidence type="ECO:0000313" key="7">
    <source>
        <dbReference type="EMBL" id="SVA74634.1"/>
    </source>
</evidence>
<evidence type="ECO:0000256" key="1">
    <source>
        <dbReference type="ARBA" id="ARBA00004127"/>
    </source>
</evidence>
<keyword evidence="4 5" id="KW-0472">Membrane</keyword>
<protein>
    <recommendedName>
        <fullName evidence="6">DUF1232 domain-containing protein</fullName>
    </recommendedName>
</protein>